<organism evidence="2 3">
    <name type="scientific">Puccinia striiformis</name>
    <dbReference type="NCBI Taxonomy" id="27350"/>
    <lineage>
        <taxon>Eukaryota</taxon>
        <taxon>Fungi</taxon>
        <taxon>Dikarya</taxon>
        <taxon>Basidiomycota</taxon>
        <taxon>Pucciniomycotina</taxon>
        <taxon>Pucciniomycetes</taxon>
        <taxon>Pucciniales</taxon>
        <taxon>Pucciniaceae</taxon>
        <taxon>Puccinia</taxon>
    </lineage>
</organism>
<evidence type="ECO:0000313" key="2">
    <source>
        <dbReference type="EMBL" id="POW21742.1"/>
    </source>
</evidence>
<dbReference type="VEuPathDB" id="FungiDB:PSTT_07705"/>
<feature type="region of interest" description="Disordered" evidence="1">
    <location>
        <begin position="488"/>
        <end position="507"/>
    </location>
</feature>
<feature type="non-terminal residue" evidence="2">
    <location>
        <position position="1128"/>
    </location>
</feature>
<accession>A0A2S4WIZ2</accession>
<protein>
    <recommendedName>
        <fullName evidence="4">Protein ZIP4 homolog</fullName>
    </recommendedName>
</protein>
<dbReference type="PANTHER" id="PTHR40375:SF2">
    <property type="entry name" value="SPORULATION-SPECIFIC PROTEIN 22"/>
    <property type="match status" value="1"/>
</dbReference>
<evidence type="ECO:0000256" key="1">
    <source>
        <dbReference type="SAM" id="MobiDB-lite"/>
    </source>
</evidence>
<gene>
    <name evidence="2" type="ORF">PSHT_02057</name>
</gene>
<dbReference type="GO" id="GO:0090173">
    <property type="term" value="P:regulation of synaptonemal complex assembly"/>
    <property type="evidence" value="ECO:0007669"/>
    <property type="project" value="InterPro"/>
</dbReference>
<dbReference type="PANTHER" id="PTHR40375">
    <property type="entry name" value="SPORULATION-SPECIFIC PROTEIN 22"/>
    <property type="match status" value="1"/>
</dbReference>
<sequence>MAISDNSQQLSKTRDAHSRLISLLENSRHQIIAYSPSETRPASLEDQQLEHQLSSELTKLISLANDFAGSFRKVQDIRPALSKHPIDLALSIDREEYERWADEMDARGVELWNRASQLRRVLDNQRSSIPDYIEPDKLYHSALRTLHQRNSTLSRLPLKSRVREEPSLSERIWAKMRQLGYIMIYTGSPVKKDITMLLKLIGITSKASKAQLIVYDLESAMKNIETALESWASGNETGTLFNLRKALAYFPQTSNDQTQPVDSLQVIIRLYKFSYELLKPTSTTNQISERTESRDDTNNLEKLPILSKASEWLTLALNELDSHSWPSLVSEALMADHQRMDEIHGSTSELKVKIIRALAYSFLEAASIETGDQRDELQRKGEQALEEALINCPSQALWLRKIQILTKRKIMGSELRTAVKEVLKTAPFNQELINKLMAVSHNLPEDRQVFFSKILNACVIKEDPIERGLGDPAYYSIVAYSVSSQKSTNKKRNQSKSSARDSFTNLPSHDLSDESKFQFLKDTADQAILANSEFRLGSDCAFMSQTMIWHRGDQEYKKMRFDSAAKWYTFGTHAIFLETKEVTFTKLARKAALSWVNHGNYELARNSLRNLTPQGYNEAGTHFLSFMIDSAQGNELPGKIANYPLSKADLHAKILKPVFFFLSQKHPSEFADMNKQKKAIQAIDRLINSLDFKPETLLYAAQQANSRGLQNLLHHILQKTLESTSGANGAHFINGLDMVILLRSLIRIDLSNLAVPHRNRANDEQRILQHYKAAKEMLIQSQEARAIQVSFKDATWLWKTAFNTCVSATEDWPEDLVFEFFGLTADLISLTRKIPTSLEEAQALTRHEIHCRFACLAGGMTQALYGDRDDYHRNNLEQPLLTSIKQLKRLSKDAQDIGSSSDLNFIEKLNKIRSCLTVWEFEIYSMGNDWEAIRFFMKELEINQESQAFISTQVTQSIAEVACQDASLPTECMSLNPHQDPLTSWEDLADYDTHFPKFLKHVMMIADRQREKSIDSRSRWLRLLIDLELSINSDEGALRYSNQALQLLQRYPEDYPSDEASWILAKSWDRSIDLYSSHNILQSKLWCEMSLKWMELVVGGRAYEDMMNRHYRDLLKLTSTLDTHEPLL</sequence>
<dbReference type="VEuPathDB" id="FungiDB:PSHT_02057"/>
<reference evidence="3" key="2">
    <citation type="journal article" date="2018" name="BMC Genomics">
        <title>Genomic insights into host adaptation between the wheat stripe rust pathogen (Puccinia striiformis f. sp. tritici) and the barley stripe rust pathogen (Puccinia striiformis f. sp. hordei).</title>
        <authorList>
            <person name="Xia C."/>
            <person name="Wang M."/>
            <person name="Yin C."/>
            <person name="Cornejo O.E."/>
            <person name="Hulbert S.H."/>
            <person name="Chen X."/>
        </authorList>
    </citation>
    <scope>NUCLEOTIDE SEQUENCE [LARGE SCALE GENOMIC DNA]</scope>
    <source>
        <strain evidence="3">93TX-2</strain>
    </source>
</reference>
<dbReference type="AlphaFoldDB" id="A0A2S4WIZ2"/>
<reference evidence="2 3" key="1">
    <citation type="submission" date="2017-12" db="EMBL/GenBank/DDBJ databases">
        <title>Gene loss provides genomic basis for host adaptation in cereal stripe rust fungi.</title>
        <authorList>
            <person name="Xia C."/>
        </authorList>
    </citation>
    <scope>NUCLEOTIDE SEQUENCE [LARGE SCALE GENOMIC DNA]</scope>
    <source>
        <strain evidence="2 3">93TX-2</strain>
    </source>
</reference>
<evidence type="ECO:0000313" key="3">
    <source>
        <dbReference type="Proteomes" id="UP000238274"/>
    </source>
</evidence>
<name>A0A2S4WIZ2_9BASI</name>
<dbReference type="EMBL" id="PKSM01000017">
    <property type="protein sequence ID" value="POW21742.1"/>
    <property type="molecule type" value="Genomic_DNA"/>
</dbReference>
<dbReference type="Proteomes" id="UP000238274">
    <property type="component" value="Unassembled WGS sequence"/>
</dbReference>
<reference evidence="3" key="3">
    <citation type="journal article" date="2018" name="Mol. Plant Microbe Interact.">
        <title>Genome sequence resources for the wheat stripe rust pathogen (Puccinia striiformis f. sp. tritici) and the barley stripe rust pathogen (Puccinia striiformis f. sp. hordei).</title>
        <authorList>
            <person name="Xia C."/>
            <person name="Wang M."/>
            <person name="Yin C."/>
            <person name="Cornejo O.E."/>
            <person name="Hulbert S.H."/>
            <person name="Chen X."/>
        </authorList>
    </citation>
    <scope>NUCLEOTIDE SEQUENCE [LARGE SCALE GENOMIC DNA]</scope>
    <source>
        <strain evidence="3">93TX-2</strain>
    </source>
</reference>
<dbReference type="InterPro" id="IPR039057">
    <property type="entry name" value="Spo22/ZIP4"/>
</dbReference>
<dbReference type="OrthoDB" id="65716at2759"/>
<evidence type="ECO:0008006" key="4">
    <source>
        <dbReference type="Google" id="ProtNLM"/>
    </source>
</evidence>
<feature type="compositionally biased region" description="Polar residues" evidence="1">
    <location>
        <begin position="495"/>
        <end position="507"/>
    </location>
</feature>
<comment type="caution">
    <text evidence="2">The sequence shown here is derived from an EMBL/GenBank/DDBJ whole genome shotgun (WGS) entry which is preliminary data.</text>
</comment>
<proteinExistence type="predicted"/>
<keyword evidence="3" id="KW-1185">Reference proteome</keyword>